<protein>
    <recommendedName>
        <fullName evidence="1">PPM-type phosphatase domain-containing protein</fullName>
    </recommendedName>
</protein>
<dbReference type="Pfam" id="PF00481">
    <property type="entry name" value="PP2C"/>
    <property type="match status" value="1"/>
</dbReference>
<dbReference type="Gene3D" id="3.60.40.10">
    <property type="entry name" value="PPM-type phosphatase domain"/>
    <property type="match status" value="1"/>
</dbReference>
<dbReference type="Proteomes" id="UP000298416">
    <property type="component" value="Unassembled WGS sequence"/>
</dbReference>
<feature type="domain" description="PPM-type phosphatase" evidence="1">
    <location>
        <begin position="1"/>
        <end position="217"/>
    </location>
</feature>
<dbReference type="AlphaFoldDB" id="A0A8X8YJG6"/>
<dbReference type="InterPro" id="IPR036457">
    <property type="entry name" value="PPM-type-like_dom_sf"/>
</dbReference>
<dbReference type="EMBL" id="PNBA02000002">
    <property type="protein sequence ID" value="KAG6432865.1"/>
    <property type="molecule type" value="Genomic_DNA"/>
</dbReference>
<evidence type="ECO:0000313" key="2">
    <source>
        <dbReference type="EMBL" id="KAG6432865.1"/>
    </source>
</evidence>
<dbReference type="PANTHER" id="PTHR13832">
    <property type="entry name" value="PROTEIN PHOSPHATASE 2C"/>
    <property type="match status" value="1"/>
</dbReference>
<dbReference type="PANTHER" id="PTHR13832:SF840">
    <property type="entry name" value="PROTEIN PHOSPHATASE 2C 60-RELATED"/>
    <property type="match status" value="1"/>
</dbReference>
<organism evidence="2">
    <name type="scientific">Salvia splendens</name>
    <name type="common">Scarlet sage</name>
    <dbReference type="NCBI Taxonomy" id="180675"/>
    <lineage>
        <taxon>Eukaryota</taxon>
        <taxon>Viridiplantae</taxon>
        <taxon>Streptophyta</taxon>
        <taxon>Embryophyta</taxon>
        <taxon>Tracheophyta</taxon>
        <taxon>Spermatophyta</taxon>
        <taxon>Magnoliopsida</taxon>
        <taxon>eudicotyledons</taxon>
        <taxon>Gunneridae</taxon>
        <taxon>Pentapetalae</taxon>
        <taxon>asterids</taxon>
        <taxon>lamiids</taxon>
        <taxon>Lamiales</taxon>
        <taxon>Lamiaceae</taxon>
        <taxon>Nepetoideae</taxon>
        <taxon>Mentheae</taxon>
        <taxon>Salviinae</taxon>
        <taxon>Salvia</taxon>
        <taxon>Salvia subgen. Calosphace</taxon>
        <taxon>core Calosphace</taxon>
    </lineage>
</organism>
<gene>
    <name evidence="2" type="ORF">SASPL_104453</name>
</gene>
<dbReference type="SMART" id="SM00332">
    <property type="entry name" value="PP2Cc"/>
    <property type="match status" value="1"/>
</dbReference>
<name>A0A8X8YJG6_SALSN</name>
<sequence>MDEMMKGHRGRRELAIIGNRLTSHDILEEGAIWSPIRPYSGSTACVAVIEENQLVVANAGDSLCVISRNGQARELSVNHKPILLAERERIIRAGGFVCGGACGRLFGCFKSYRSLMADHAFDEGCVEFKSNIDLPPEVKTVEFTDEDEFIVVATDGILGLYDEPEVVQFIHEQLQNTLDSNGDSETVDCETEPLLILCKIRMEAAKQRDIGIGLVNGKVGYKVIHDPNTSLKRAYLSDNALNSTIPCTVFTNDFDCYITQSHFNTIENSNTLTIICFDEANKCFLAQDLHCTIDEWLEKKLVEDIERGKRAACRHYCRDGSHMPWWRKIMKEFKDVFGSVTSGLAAIHRANAFHGNILKGVSIKIKQDNTPIGVLFNMTLDPKQGTPKNIEDLQYKDINDLKILMERALWYPFDVSKSDRPRRITQECYSLCLMQLEKRVSIGNTRAQSLKGTWGLQLAIFWDEIEQIAFMKRVYRLVYHELPKYSCYKKFAYYHFKNYDWATSVMTHGTDKLKAVLQFDGHKSFNRDFTKKEEDIVERNYPIKSDRHGLDKLIFRRCCIEHMDLDNGSIIENHLELMKILPELLFETVKVFHHTLHLNRYMPSIASLFKDMGWDKLKGGNQQKN</sequence>
<keyword evidence="3" id="KW-1185">Reference proteome</keyword>
<dbReference type="PROSITE" id="PS51746">
    <property type="entry name" value="PPM_2"/>
    <property type="match status" value="1"/>
</dbReference>
<dbReference type="CDD" id="cd00143">
    <property type="entry name" value="PP2Cc"/>
    <property type="match status" value="1"/>
</dbReference>
<evidence type="ECO:0000259" key="1">
    <source>
        <dbReference type="PROSITE" id="PS51746"/>
    </source>
</evidence>
<accession>A0A8X8YJG6</accession>
<dbReference type="SUPFAM" id="SSF81606">
    <property type="entry name" value="PP2C-like"/>
    <property type="match status" value="1"/>
</dbReference>
<proteinExistence type="predicted"/>
<dbReference type="GO" id="GO:0004722">
    <property type="term" value="F:protein serine/threonine phosphatase activity"/>
    <property type="evidence" value="ECO:0007669"/>
    <property type="project" value="InterPro"/>
</dbReference>
<comment type="caution">
    <text evidence="2">The sequence shown here is derived from an EMBL/GenBank/DDBJ whole genome shotgun (WGS) entry which is preliminary data.</text>
</comment>
<reference evidence="2" key="2">
    <citation type="submission" date="2020-08" db="EMBL/GenBank/DDBJ databases">
        <title>Plant Genome Project.</title>
        <authorList>
            <person name="Zhang R.-G."/>
        </authorList>
    </citation>
    <scope>NUCLEOTIDE SEQUENCE</scope>
    <source>
        <strain evidence="2">Huo1</strain>
        <tissue evidence="2">Leaf</tissue>
    </source>
</reference>
<evidence type="ECO:0000313" key="3">
    <source>
        <dbReference type="Proteomes" id="UP000298416"/>
    </source>
</evidence>
<reference evidence="2" key="1">
    <citation type="submission" date="2018-01" db="EMBL/GenBank/DDBJ databases">
        <authorList>
            <person name="Mao J.F."/>
        </authorList>
    </citation>
    <scope>NUCLEOTIDE SEQUENCE</scope>
    <source>
        <strain evidence="2">Huo1</strain>
        <tissue evidence="2">Leaf</tissue>
    </source>
</reference>
<dbReference type="InterPro" id="IPR001932">
    <property type="entry name" value="PPM-type_phosphatase-like_dom"/>
</dbReference>
<dbReference type="InterPro" id="IPR015655">
    <property type="entry name" value="PP2C"/>
</dbReference>